<comment type="caution">
    <text evidence="10">The sequence shown here is derived from an EMBL/GenBank/DDBJ whole genome shotgun (WGS) entry which is preliminary data.</text>
</comment>
<comment type="subcellular location">
    <subcellularLocation>
        <location evidence="1">Cell membrane</location>
        <topology evidence="1">Multi-pass membrane protein</topology>
    </subcellularLocation>
</comment>
<evidence type="ECO:0000256" key="7">
    <source>
        <dbReference type="ARBA" id="ARBA00022989"/>
    </source>
</evidence>
<evidence type="ECO:0000256" key="3">
    <source>
        <dbReference type="ARBA" id="ARBA00022475"/>
    </source>
</evidence>
<keyword evidence="4" id="KW-0762">Sugar transport</keyword>
<dbReference type="OrthoDB" id="9795582at2"/>
<evidence type="ECO:0000256" key="9">
    <source>
        <dbReference type="SAM" id="Phobius"/>
    </source>
</evidence>
<evidence type="ECO:0000256" key="8">
    <source>
        <dbReference type="ARBA" id="ARBA00023136"/>
    </source>
</evidence>
<dbReference type="PANTHER" id="PTHR32502:SF5">
    <property type="entry name" value="N-ACETYLGALACTOSAMINE PERMEASE IID COMPONENT-RELATED"/>
    <property type="match status" value="1"/>
</dbReference>
<keyword evidence="5" id="KW-0598">Phosphotransferase system</keyword>
<dbReference type="GO" id="GO:0005886">
    <property type="term" value="C:plasma membrane"/>
    <property type="evidence" value="ECO:0007669"/>
    <property type="project" value="UniProtKB-SubCell"/>
</dbReference>
<keyword evidence="11" id="KW-1185">Reference proteome</keyword>
<feature type="transmembrane region" description="Helical" evidence="9">
    <location>
        <begin position="183"/>
        <end position="202"/>
    </location>
</feature>
<feature type="transmembrane region" description="Helical" evidence="9">
    <location>
        <begin position="140"/>
        <end position="162"/>
    </location>
</feature>
<name>R2S6C8_9ENTE</name>
<dbReference type="EMBL" id="AJAQ01000045">
    <property type="protein sequence ID" value="EOH88426.1"/>
    <property type="molecule type" value="Genomic_DNA"/>
</dbReference>
<evidence type="ECO:0000256" key="4">
    <source>
        <dbReference type="ARBA" id="ARBA00022597"/>
    </source>
</evidence>
<reference evidence="10 11" key="1">
    <citation type="submission" date="2013-02" db="EMBL/GenBank/DDBJ databases">
        <title>The Genome Sequence of Enterococcus pallens BAA-351.</title>
        <authorList>
            <consortium name="The Broad Institute Genome Sequencing Platform"/>
            <consortium name="The Broad Institute Genome Sequencing Center for Infectious Disease"/>
            <person name="Earl A.M."/>
            <person name="Gilmore M.S."/>
            <person name="Lebreton F."/>
            <person name="Walker B."/>
            <person name="Young S.K."/>
            <person name="Zeng Q."/>
            <person name="Gargeya S."/>
            <person name="Fitzgerald M."/>
            <person name="Haas B."/>
            <person name="Abouelleil A."/>
            <person name="Alvarado L."/>
            <person name="Arachchi H.M."/>
            <person name="Berlin A.M."/>
            <person name="Chapman S.B."/>
            <person name="Dewar J."/>
            <person name="Goldberg J."/>
            <person name="Griggs A."/>
            <person name="Gujja S."/>
            <person name="Hansen M."/>
            <person name="Howarth C."/>
            <person name="Imamovic A."/>
            <person name="Larimer J."/>
            <person name="McCowan C."/>
            <person name="Murphy C."/>
            <person name="Neiman D."/>
            <person name="Pearson M."/>
            <person name="Priest M."/>
            <person name="Roberts A."/>
            <person name="Saif S."/>
            <person name="Shea T."/>
            <person name="Sisk P."/>
            <person name="Sykes S."/>
            <person name="Wortman J."/>
            <person name="Nusbaum C."/>
            <person name="Birren B."/>
        </authorList>
    </citation>
    <scope>NUCLEOTIDE SEQUENCE [LARGE SCALE GENOMIC DNA]</scope>
    <source>
        <strain evidence="10 11">ATCC BAA-351</strain>
    </source>
</reference>
<evidence type="ECO:0000256" key="1">
    <source>
        <dbReference type="ARBA" id="ARBA00004651"/>
    </source>
</evidence>
<protein>
    <recommendedName>
        <fullName evidence="12">PTS system mannose/fructose/sorbose-specific IID component</fullName>
    </recommendedName>
</protein>
<dbReference type="PATRIC" id="fig|1158607.3.peg.4221"/>
<keyword evidence="3" id="KW-1003">Cell membrane</keyword>
<dbReference type="GO" id="GO:0009401">
    <property type="term" value="P:phosphoenolpyruvate-dependent sugar phosphotransferase system"/>
    <property type="evidence" value="ECO:0007669"/>
    <property type="project" value="UniProtKB-KW"/>
</dbReference>
<dbReference type="eggNOG" id="COG3716">
    <property type="taxonomic scope" value="Bacteria"/>
</dbReference>
<gene>
    <name evidence="10" type="ORF">UAU_04244</name>
</gene>
<dbReference type="PANTHER" id="PTHR32502">
    <property type="entry name" value="N-ACETYLGALACTOSAMINE PERMEASE II COMPONENT-RELATED"/>
    <property type="match status" value="1"/>
</dbReference>
<proteinExistence type="predicted"/>
<keyword evidence="6 9" id="KW-0812">Transmembrane</keyword>
<dbReference type="PROSITE" id="PS51108">
    <property type="entry name" value="PTS_EIID"/>
    <property type="match status" value="1"/>
</dbReference>
<dbReference type="InterPro" id="IPR004704">
    <property type="entry name" value="PTS_IID_man"/>
</dbReference>
<dbReference type="InterPro" id="IPR050303">
    <property type="entry name" value="GatZ_KbaZ_carbometab"/>
</dbReference>
<feature type="transmembrane region" description="Helical" evidence="9">
    <location>
        <begin position="250"/>
        <end position="269"/>
    </location>
</feature>
<evidence type="ECO:0000313" key="10">
    <source>
        <dbReference type="EMBL" id="EOH88426.1"/>
    </source>
</evidence>
<evidence type="ECO:0000256" key="5">
    <source>
        <dbReference type="ARBA" id="ARBA00022683"/>
    </source>
</evidence>
<organism evidence="10 11">
    <name type="scientific">Enterococcus pallens ATCC BAA-351</name>
    <dbReference type="NCBI Taxonomy" id="1158607"/>
    <lineage>
        <taxon>Bacteria</taxon>
        <taxon>Bacillati</taxon>
        <taxon>Bacillota</taxon>
        <taxon>Bacilli</taxon>
        <taxon>Lactobacillales</taxon>
        <taxon>Enterococcaceae</taxon>
        <taxon>Enterococcus</taxon>
    </lineage>
</organism>
<keyword evidence="8 9" id="KW-0472">Membrane</keyword>
<accession>R2S6C8</accession>
<keyword evidence="2" id="KW-0813">Transport</keyword>
<dbReference type="AlphaFoldDB" id="R2S6C8"/>
<dbReference type="RefSeq" id="WP_010759188.1">
    <property type="nucleotide sequence ID" value="NZ_ASWD01000003.1"/>
</dbReference>
<dbReference type="STRING" id="160454.RV10_GL002719"/>
<dbReference type="Proteomes" id="UP000013782">
    <property type="component" value="Unassembled WGS sequence"/>
</dbReference>
<evidence type="ECO:0008006" key="12">
    <source>
        <dbReference type="Google" id="ProtNLM"/>
    </source>
</evidence>
<evidence type="ECO:0000256" key="6">
    <source>
        <dbReference type="ARBA" id="ARBA00022692"/>
    </source>
</evidence>
<dbReference type="Pfam" id="PF03613">
    <property type="entry name" value="EIID-AGA"/>
    <property type="match status" value="1"/>
</dbReference>
<feature type="transmembrane region" description="Helical" evidence="9">
    <location>
        <begin position="107"/>
        <end position="128"/>
    </location>
</feature>
<evidence type="ECO:0000313" key="11">
    <source>
        <dbReference type="Proteomes" id="UP000013782"/>
    </source>
</evidence>
<feature type="transmembrane region" description="Helical" evidence="9">
    <location>
        <begin position="222"/>
        <end position="243"/>
    </location>
</feature>
<keyword evidence="7 9" id="KW-1133">Transmembrane helix</keyword>
<dbReference type="HOGENOM" id="CLU_060742_0_1_9"/>
<sequence length="270" mass="29173">MKKLSKKALKESWIRWEAGYLVDMTYQWEMAFGFCDSMIPILKELYPNRPEEVQKGLMRHSGFYCTEPQIGSIIGGVVCGLEEERANGVEIDDETINSIKVGLMGPLAGIGDAMVPGMLIPLLLSIAVGMSQDGSIIGPLFYIIAYLGAMIPISYTLFMKGYTLGTKSIDILIGETAQKVRKAINVLGAIVVGGVGASYVSLKLNFTIGATGGSEGIVANDMVNTIFPNLVPLLVILLSWWLMSRKNVSSLKMILVFLIIALAGVAVGIF</sequence>
<evidence type="ECO:0000256" key="2">
    <source>
        <dbReference type="ARBA" id="ARBA00022448"/>
    </source>
</evidence>